<proteinExistence type="predicted"/>
<dbReference type="Proteomes" id="UP000480570">
    <property type="component" value="Unassembled WGS sequence"/>
</dbReference>
<evidence type="ECO:0000313" key="1">
    <source>
        <dbReference type="EMBL" id="MYV04457.1"/>
    </source>
</evidence>
<comment type="caution">
    <text evidence="1">The sequence shown here is derived from an EMBL/GenBank/DDBJ whole genome shotgun (WGS) entry which is preliminary data.</text>
</comment>
<name>A0A7C9IZP2_9LACO</name>
<evidence type="ECO:0000313" key="2">
    <source>
        <dbReference type="Proteomes" id="UP000480570"/>
    </source>
</evidence>
<organism evidence="1 2">
    <name type="scientific">Furfurilactobacillus rossiae</name>
    <dbReference type="NCBI Taxonomy" id="231049"/>
    <lineage>
        <taxon>Bacteria</taxon>
        <taxon>Bacillati</taxon>
        <taxon>Bacillota</taxon>
        <taxon>Bacilli</taxon>
        <taxon>Lactobacillales</taxon>
        <taxon>Lactobacillaceae</taxon>
        <taxon>Furfurilactobacillus</taxon>
    </lineage>
</organism>
<reference evidence="1 2" key="1">
    <citation type="journal article" date="2019" name="Appl. Environ. Microbiol.">
        <title>Genetic determinants of hydroxycinnamic acid metabolism in heterofermentative lactobacilli.</title>
        <authorList>
            <person name="Gaur G."/>
            <person name="Oh J.H."/>
            <person name="Filannino P."/>
            <person name="Gobbetti M."/>
            <person name="van Pijkeren J.P."/>
            <person name="Ganzle M.G."/>
        </authorList>
    </citation>
    <scope>NUCLEOTIDE SEQUENCE [LARGE SCALE GENOMIC DNA]</scope>
    <source>
        <strain evidence="1 2">FUA3583</strain>
    </source>
</reference>
<dbReference type="EMBL" id="WEZT01000002">
    <property type="protein sequence ID" value="MYV04457.1"/>
    <property type="molecule type" value="Genomic_DNA"/>
</dbReference>
<protein>
    <submittedName>
        <fullName evidence="1">XkdX family protein</fullName>
    </submittedName>
</protein>
<gene>
    <name evidence="1" type="ORF">GB992_00840</name>
</gene>
<accession>A0A7C9IZP2</accession>
<sequence>MDLFSMLKIFKTWGATDDYFKSYLTMGAITQAQYDELTKG</sequence>
<dbReference type="AlphaFoldDB" id="A0A7C9IZP2"/>